<dbReference type="AlphaFoldDB" id="A0AAV0YKD7"/>
<gene>
    <name evidence="2" type="ORF">VFH_I218000</name>
</gene>
<protein>
    <submittedName>
        <fullName evidence="2">Uncharacterized protein</fullName>
    </submittedName>
</protein>
<evidence type="ECO:0000313" key="3">
    <source>
        <dbReference type="Proteomes" id="UP001157006"/>
    </source>
</evidence>
<dbReference type="Pfam" id="PF03140">
    <property type="entry name" value="DUF247"/>
    <property type="match status" value="1"/>
</dbReference>
<keyword evidence="3" id="KW-1185">Reference proteome</keyword>
<evidence type="ECO:0000313" key="2">
    <source>
        <dbReference type="EMBL" id="CAI8585668.1"/>
    </source>
</evidence>
<keyword evidence="1" id="KW-1133">Transmembrane helix</keyword>
<dbReference type="EMBL" id="OX451736">
    <property type="protein sequence ID" value="CAI8585668.1"/>
    <property type="molecule type" value="Genomic_DNA"/>
</dbReference>
<dbReference type="PANTHER" id="PTHR31549">
    <property type="entry name" value="PROTEIN, PUTATIVE (DUF247)-RELATED-RELATED"/>
    <property type="match status" value="1"/>
</dbReference>
<evidence type="ECO:0000256" key="1">
    <source>
        <dbReference type="SAM" id="Phobius"/>
    </source>
</evidence>
<accession>A0AAV0YKD7</accession>
<dbReference type="PANTHER" id="PTHR31549:SF191">
    <property type="entry name" value="DUF247 DOMAIN PROTEIN"/>
    <property type="match status" value="1"/>
</dbReference>
<dbReference type="Proteomes" id="UP001157006">
    <property type="component" value="Chromosome 1L"/>
</dbReference>
<sequence length="442" mass="51496">MMASHTTLEVKFLELLEAKQSLQTSRPKIQKVPQYLRNGNKFDKHYSPKSVSIGPILHDNQNLKLGENYKLIWAAKYIRNTQFSPEFLHKKIFDNIDELKVLFAEDVLALASTAESLKGFRSLEEKLSWLLFVDGCFLLYILDVKVNRIFDDQHDNQEDNIKFDQLFLLLMTDVLLLENQLPFLVLKLLWKNDKENELIDTMMNFLTYYHWAVRDIQDKLSNESQPPTHLLDLHRKMILTTSNHKTKKRVKYSKSKQGTRKADRNIEDLRASGVKLKSSGTARPSDIHFRGDGFSAQLTLPEIFMDNITTSSFLNLIAYEMCPDFKNDYGITSFAVFMDSLIDHAEDVKILRSKGILVNSRRSDEEVADLFNIISTDLIFNPETYFEVKTKLQEHHFNKCKIWFMEGYHTYFSNPWAIIGFLGAFIALSLTFIQTWFSVFPR</sequence>
<reference evidence="2 3" key="1">
    <citation type="submission" date="2023-01" db="EMBL/GenBank/DDBJ databases">
        <authorList>
            <person name="Kreplak J."/>
        </authorList>
    </citation>
    <scope>NUCLEOTIDE SEQUENCE [LARGE SCALE GENOMIC DNA]</scope>
</reference>
<organism evidence="2 3">
    <name type="scientific">Vicia faba</name>
    <name type="common">Broad bean</name>
    <name type="synonym">Faba vulgaris</name>
    <dbReference type="NCBI Taxonomy" id="3906"/>
    <lineage>
        <taxon>Eukaryota</taxon>
        <taxon>Viridiplantae</taxon>
        <taxon>Streptophyta</taxon>
        <taxon>Embryophyta</taxon>
        <taxon>Tracheophyta</taxon>
        <taxon>Spermatophyta</taxon>
        <taxon>Magnoliopsida</taxon>
        <taxon>eudicotyledons</taxon>
        <taxon>Gunneridae</taxon>
        <taxon>Pentapetalae</taxon>
        <taxon>rosids</taxon>
        <taxon>fabids</taxon>
        <taxon>Fabales</taxon>
        <taxon>Fabaceae</taxon>
        <taxon>Papilionoideae</taxon>
        <taxon>50 kb inversion clade</taxon>
        <taxon>NPAAA clade</taxon>
        <taxon>Hologalegina</taxon>
        <taxon>IRL clade</taxon>
        <taxon>Fabeae</taxon>
        <taxon>Vicia</taxon>
    </lineage>
</organism>
<dbReference type="InterPro" id="IPR004158">
    <property type="entry name" value="DUF247_pln"/>
</dbReference>
<name>A0AAV0YKD7_VICFA</name>
<keyword evidence="1" id="KW-0472">Membrane</keyword>
<keyword evidence="1" id="KW-0812">Transmembrane</keyword>
<feature type="transmembrane region" description="Helical" evidence="1">
    <location>
        <begin position="416"/>
        <end position="437"/>
    </location>
</feature>
<proteinExistence type="predicted"/>